<evidence type="ECO:0000256" key="1">
    <source>
        <dbReference type="SAM" id="Phobius"/>
    </source>
</evidence>
<organism evidence="2 3">
    <name type="scientific">Candidatus Eisenbergiella merdavium</name>
    <dbReference type="NCBI Taxonomy" id="2838551"/>
    <lineage>
        <taxon>Bacteria</taxon>
        <taxon>Bacillati</taxon>
        <taxon>Bacillota</taxon>
        <taxon>Clostridia</taxon>
        <taxon>Lachnospirales</taxon>
        <taxon>Lachnospiraceae</taxon>
        <taxon>Eisenbergiella</taxon>
    </lineage>
</organism>
<feature type="transmembrane region" description="Helical" evidence="1">
    <location>
        <begin position="148"/>
        <end position="169"/>
    </location>
</feature>
<keyword evidence="1" id="KW-0472">Membrane</keyword>
<reference evidence="2" key="1">
    <citation type="journal article" date="2021" name="PeerJ">
        <title>Extensive microbial diversity within the chicken gut microbiome revealed by metagenomics and culture.</title>
        <authorList>
            <person name="Gilroy R."/>
            <person name="Ravi A."/>
            <person name="Getino M."/>
            <person name="Pursley I."/>
            <person name="Horton D.L."/>
            <person name="Alikhan N.F."/>
            <person name="Baker D."/>
            <person name="Gharbi K."/>
            <person name="Hall N."/>
            <person name="Watson M."/>
            <person name="Adriaenssens E.M."/>
            <person name="Foster-Nyarko E."/>
            <person name="Jarju S."/>
            <person name="Secka A."/>
            <person name="Antonio M."/>
            <person name="Oren A."/>
            <person name="Chaudhuri R.R."/>
            <person name="La Ragione R."/>
            <person name="Hildebrand F."/>
            <person name="Pallen M.J."/>
        </authorList>
    </citation>
    <scope>NUCLEOTIDE SEQUENCE</scope>
    <source>
        <strain evidence="2">USAMLcec2-132</strain>
    </source>
</reference>
<gene>
    <name evidence="2" type="ORF">H9761_19620</name>
</gene>
<feature type="transmembrane region" description="Helical" evidence="1">
    <location>
        <begin position="176"/>
        <end position="194"/>
    </location>
</feature>
<sequence>MTHLLKLELKKFRIMPNVLFSAAAILFCMLFLTVSMVDSMTDPQQTKDDFESTFLVIGLLVMMLFLIYASVLTARLIIGEYNQRTITILFSCPINRRQLIAVKLIIIMVFTAVSMLAGYVCLCGYIVAADYAFDMLDGAFQPSFLETWIPSALVCIAACAILTLWPFIIGMIRKSVPAAIITSLITIFVRQLMISKDFAYRESVPQLLLIAAVTAVFTFFTFRKKILQVY</sequence>
<dbReference type="EMBL" id="DWWS01000073">
    <property type="protein sequence ID" value="HJC25873.1"/>
    <property type="molecule type" value="Genomic_DNA"/>
</dbReference>
<feature type="transmembrane region" description="Helical" evidence="1">
    <location>
        <begin position="54"/>
        <end position="78"/>
    </location>
</feature>
<keyword evidence="1" id="KW-1133">Transmembrane helix</keyword>
<dbReference type="Proteomes" id="UP000823891">
    <property type="component" value="Unassembled WGS sequence"/>
</dbReference>
<dbReference type="Pfam" id="PF12730">
    <property type="entry name" value="ABC2_membrane_4"/>
    <property type="match status" value="1"/>
</dbReference>
<evidence type="ECO:0000313" key="3">
    <source>
        <dbReference type="Proteomes" id="UP000823891"/>
    </source>
</evidence>
<accession>A0A9D2SRS9</accession>
<proteinExistence type="predicted"/>
<feature type="transmembrane region" description="Helical" evidence="1">
    <location>
        <begin position="99"/>
        <end position="128"/>
    </location>
</feature>
<comment type="caution">
    <text evidence="2">The sequence shown here is derived from an EMBL/GenBank/DDBJ whole genome shotgun (WGS) entry which is preliminary data.</text>
</comment>
<protein>
    <submittedName>
        <fullName evidence="2">ABC transporter permease</fullName>
    </submittedName>
</protein>
<dbReference type="AlphaFoldDB" id="A0A9D2SRS9"/>
<keyword evidence="1" id="KW-0812">Transmembrane</keyword>
<reference evidence="2" key="2">
    <citation type="submission" date="2021-04" db="EMBL/GenBank/DDBJ databases">
        <authorList>
            <person name="Gilroy R."/>
        </authorList>
    </citation>
    <scope>NUCLEOTIDE SEQUENCE</scope>
    <source>
        <strain evidence="2">USAMLcec2-132</strain>
    </source>
</reference>
<evidence type="ECO:0000313" key="2">
    <source>
        <dbReference type="EMBL" id="HJC25873.1"/>
    </source>
</evidence>
<feature type="transmembrane region" description="Helical" evidence="1">
    <location>
        <begin position="12"/>
        <end position="34"/>
    </location>
</feature>
<name>A0A9D2SRS9_9FIRM</name>
<feature type="transmembrane region" description="Helical" evidence="1">
    <location>
        <begin position="206"/>
        <end position="222"/>
    </location>
</feature>